<keyword evidence="9" id="KW-0175">Coiled coil</keyword>
<name>A0A645G0T0_9ZZZZ</name>
<dbReference type="InterPro" id="IPR036890">
    <property type="entry name" value="HATPase_C_sf"/>
</dbReference>
<dbReference type="GO" id="GO:0000155">
    <property type="term" value="F:phosphorelay sensor kinase activity"/>
    <property type="evidence" value="ECO:0007669"/>
    <property type="project" value="InterPro"/>
</dbReference>
<evidence type="ECO:0000256" key="4">
    <source>
        <dbReference type="ARBA" id="ARBA00022679"/>
    </source>
</evidence>
<dbReference type="InterPro" id="IPR003661">
    <property type="entry name" value="HisK_dim/P_dom"/>
</dbReference>
<dbReference type="SMART" id="SM00387">
    <property type="entry name" value="HATPase_c"/>
    <property type="match status" value="1"/>
</dbReference>
<dbReference type="SMART" id="SM00388">
    <property type="entry name" value="HisKA"/>
    <property type="match status" value="1"/>
</dbReference>
<dbReference type="FunFam" id="1.10.287.130:FF:000002">
    <property type="entry name" value="Two-component osmosensing histidine kinase"/>
    <property type="match status" value="1"/>
</dbReference>
<dbReference type="Pfam" id="PF02518">
    <property type="entry name" value="HATPase_c"/>
    <property type="match status" value="1"/>
</dbReference>
<organism evidence="11">
    <name type="scientific">bioreactor metagenome</name>
    <dbReference type="NCBI Taxonomy" id="1076179"/>
    <lineage>
        <taxon>unclassified sequences</taxon>
        <taxon>metagenomes</taxon>
        <taxon>ecological metagenomes</taxon>
    </lineage>
</organism>
<dbReference type="CDD" id="cd00082">
    <property type="entry name" value="HisKA"/>
    <property type="match status" value="1"/>
</dbReference>
<evidence type="ECO:0000256" key="9">
    <source>
        <dbReference type="SAM" id="Coils"/>
    </source>
</evidence>
<dbReference type="SUPFAM" id="SSF55874">
    <property type="entry name" value="ATPase domain of HSP90 chaperone/DNA topoisomerase II/histidine kinase"/>
    <property type="match status" value="1"/>
</dbReference>
<proteinExistence type="predicted"/>
<feature type="coiled-coil region" evidence="9">
    <location>
        <begin position="3"/>
        <end position="30"/>
    </location>
</feature>
<dbReference type="InterPro" id="IPR036097">
    <property type="entry name" value="HisK_dim/P_sf"/>
</dbReference>
<dbReference type="FunFam" id="3.30.565.10:FF:000010">
    <property type="entry name" value="Sensor histidine kinase RcsC"/>
    <property type="match status" value="1"/>
</dbReference>
<protein>
    <recommendedName>
        <fullName evidence="2">histidine kinase</fullName>
        <ecNumber evidence="2">2.7.13.3</ecNumber>
    </recommendedName>
</protein>
<dbReference type="InterPro" id="IPR004358">
    <property type="entry name" value="Sig_transdc_His_kin-like_C"/>
</dbReference>
<comment type="caution">
    <text evidence="11">The sequence shown here is derived from an EMBL/GenBank/DDBJ whole genome shotgun (WGS) entry which is preliminary data.</text>
</comment>
<keyword evidence="3" id="KW-0597">Phosphoprotein</keyword>
<dbReference type="Gene3D" id="1.10.287.130">
    <property type="match status" value="1"/>
</dbReference>
<reference evidence="11" key="1">
    <citation type="submission" date="2019-08" db="EMBL/GenBank/DDBJ databases">
        <authorList>
            <person name="Kucharzyk K."/>
            <person name="Murdoch R.W."/>
            <person name="Higgins S."/>
            <person name="Loffler F."/>
        </authorList>
    </citation>
    <scope>NUCLEOTIDE SEQUENCE</scope>
</reference>
<sequence>MLVGERTTELRQAKEQAEAANQAKSTFLANMSHELRTPMNAIMGMTESALRRTEDIPQKERLSKVMNASRHLLAVISDILDLSKIEAERMTLEQTAFTLDGILRDMDALLGGKAQEKALNLDIDLPAALGKQQLCGDPVRLRQILINLVGNAIKFTPPGGRVDIRIAALADSATELHYRIDVIDTGIGIAESSLPRLFNAFEQSDNTMTRKYGGTGLGLAICKRLIDLMGGEIGVHCPE</sequence>
<dbReference type="CDD" id="cd16922">
    <property type="entry name" value="HATPase_EvgS-ArcB-TorS-like"/>
    <property type="match status" value="1"/>
</dbReference>
<gene>
    <name evidence="11" type="primary">barA_13</name>
    <name evidence="11" type="ORF">SDC9_167810</name>
</gene>
<evidence type="ECO:0000256" key="6">
    <source>
        <dbReference type="ARBA" id="ARBA00022777"/>
    </source>
</evidence>
<dbReference type="SUPFAM" id="SSF47384">
    <property type="entry name" value="Homodimeric domain of signal transducing histidine kinase"/>
    <property type="match status" value="1"/>
</dbReference>
<accession>A0A645G0T0</accession>
<dbReference type="InterPro" id="IPR005467">
    <property type="entry name" value="His_kinase_dom"/>
</dbReference>
<dbReference type="PROSITE" id="PS50109">
    <property type="entry name" value="HIS_KIN"/>
    <property type="match status" value="1"/>
</dbReference>
<evidence type="ECO:0000259" key="10">
    <source>
        <dbReference type="PROSITE" id="PS50109"/>
    </source>
</evidence>
<comment type="catalytic activity">
    <reaction evidence="1">
        <text>ATP + protein L-histidine = ADP + protein N-phospho-L-histidine.</text>
        <dbReference type="EC" id="2.7.13.3"/>
    </reaction>
</comment>
<evidence type="ECO:0000256" key="2">
    <source>
        <dbReference type="ARBA" id="ARBA00012438"/>
    </source>
</evidence>
<dbReference type="AlphaFoldDB" id="A0A645G0T0"/>
<keyword evidence="6 11" id="KW-0418">Kinase</keyword>
<evidence type="ECO:0000313" key="11">
    <source>
        <dbReference type="EMBL" id="MPN20431.1"/>
    </source>
</evidence>
<dbReference type="InterPro" id="IPR003594">
    <property type="entry name" value="HATPase_dom"/>
</dbReference>
<dbReference type="EC" id="2.7.13.3" evidence="2"/>
<evidence type="ECO:0000256" key="5">
    <source>
        <dbReference type="ARBA" id="ARBA00022741"/>
    </source>
</evidence>
<keyword evidence="7" id="KW-0067">ATP-binding</keyword>
<evidence type="ECO:0000256" key="3">
    <source>
        <dbReference type="ARBA" id="ARBA00022553"/>
    </source>
</evidence>
<feature type="domain" description="Histidine kinase" evidence="10">
    <location>
        <begin position="30"/>
        <end position="239"/>
    </location>
</feature>
<evidence type="ECO:0000256" key="1">
    <source>
        <dbReference type="ARBA" id="ARBA00000085"/>
    </source>
</evidence>
<dbReference type="PANTHER" id="PTHR43047">
    <property type="entry name" value="TWO-COMPONENT HISTIDINE PROTEIN KINASE"/>
    <property type="match status" value="1"/>
</dbReference>
<dbReference type="PRINTS" id="PR00344">
    <property type="entry name" value="BCTRLSENSOR"/>
</dbReference>
<keyword evidence="4 11" id="KW-0808">Transferase</keyword>
<dbReference type="Gene3D" id="3.30.565.10">
    <property type="entry name" value="Histidine kinase-like ATPase, C-terminal domain"/>
    <property type="match status" value="1"/>
</dbReference>
<keyword evidence="8" id="KW-0902">Two-component regulatory system</keyword>
<dbReference type="Pfam" id="PF00512">
    <property type="entry name" value="HisKA"/>
    <property type="match status" value="1"/>
</dbReference>
<keyword evidence="5" id="KW-0547">Nucleotide-binding</keyword>
<dbReference type="PANTHER" id="PTHR43047:SF64">
    <property type="entry name" value="HISTIDINE KINASE CONTAINING CHEY-HOMOLOGOUS RECEIVER DOMAIN AND PAS DOMAIN-RELATED"/>
    <property type="match status" value="1"/>
</dbReference>
<evidence type="ECO:0000256" key="8">
    <source>
        <dbReference type="ARBA" id="ARBA00023012"/>
    </source>
</evidence>
<dbReference type="EMBL" id="VSSQ01068192">
    <property type="protein sequence ID" value="MPN20431.1"/>
    <property type="molecule type" value="Genomic_DNA"/>
</dbReference>
<evidence type="ECO:0000256" key="7">
    <source>
        <dbReference type="ARBA" id="ARBA00022840"/>
    </source>
</evidence>
<dbReference type="GO" id="GO:0005524">
    <property type="term" value="F:ATP binding"/>
    <property type="evidence" value="ECO:0007669"/>
    <property type="project" value="UniProtKB-KW"/>
</dbReference>